<dbReference type="PANTHER" id="PTHR48228">
    <property type="entry name" value="SUCCINYL-COA--D-CITRAMALATE COA-TRANSFERASE"/>
    <property type="match status" value="1"/>
</dbReference>
<proteinExistence type="predicted"/>
<dbReference type="AlphaFoldDB" id="A0A1M5R161"/>
<evidence type="ECO:0000313" key="3">
    <source>
        <dbReference type="Proteomes" id="UP000199758"/>
    </source>
</evidence>
<dbReference type="InterPro" id="IPR050509">
    <property type="entry name" value="CoA-transferase_III"/>
</dbReference>
<dbReference type="EMBL" id="FQWZ01000007">
    <property type="protein sequence ID" value="SHH20144.1"/>
    <property type="molecule type" value="Genomic_DNA"/>
</dbReference>
<organism evidence="2 3">
    <name type="scientific">Hydrocarboniphaga daqingensis</name>
    <dbReference type="NCBI Taxonomy" id="490188"/>
    <lineage>
        <taxon>Bacteria</taxon>
        <taxon>Pseudomonadati</taxon>
        <taxon>Pseudomonadota</taxon>
        <taxon>Gammaproteobacteria</taxon>
        <taxon>Nevskiales</taxon>
        <taxon>Nevskiaceae</taxon>
        <taxon>Hydrocarboniphaga</taxon>
    </lineage>
</organism>
<evidence type="ECO:0000313" key="2">
    <source>
        <dbReference type="EMBL" id="SHH20144.1"/>
    </source>
</evidence>
<keyword evidence="1 2" id="KW-0808">Transferase</keyword>
<dbReference type="Gene3D" id="3.40.50.10540">
    <property type="entry name" value="Crotonobetainyl-coa:carnitine coa-transferase, domain 1"/>
    <property type="match status" value="1"/>
</dbReference>
<dbReference type="STRING" id="490188.SAMN04488068_2844"/>
<protein>
    <submittedName>
        <fullName evidence="2">CoA-transferase family III</fullName>
    </submittedName>
</protein>
<evidence type="ECO:0000256" key="1">
    <source>
        <dbReference type="ARBA" id="ARBA00022679"/>
    </source>
</evidence>
<dbReference type="RefSeq" id="WP_072898389.1">
    <property type="nucleotide sequence ID" value="NZ_FQWZ01000007.1"/>
</dbReference>
<dbReference type="PANTHER" id="PTHR48228:SF6">
    <property type="entry name" value="L-CARNITINE COA-TRANSFERASE"/>
    <property type="match status" value="1"/>
</dbReference>
<sequence>MGAAPPLSDVDERTTARRYAEQLLALHGIADARLDIVDRHPAVIAADCGLIELSGAADAAPLLCPAPIAACADGAMAALIAMAPQGQWRDAPSGAQRLTERAALLGLQRRGAVSANGSCRLLATADGVIAINLARDDDHALLPAWLQADHVIADELPQLVATRAADDLVEQGRELGLAVARADRRPPALPWPSPMVPPLRLAARQAPRVVDLSSLWAGPLCSHLLQRCGADVIKVESTQRPDGARAGSPAFFEHLHAGKASLKLNFRNAEGRAALLALLQGADIVIEASRPRALRQLGIDADALIAADPGKTWISITGYGRREPQAQWIAYGDDAAVAAGLSHCLHQATGQWAFVGDAIADPLTGLHAAIAAWAGHQRGGGGLIDIAMVDVVRQCLDFGCGPAMCASAQRLQHWQQVLREPRA</sequence>
<reference evidence="2 3" key="1">
    <citation type="submission" date="2016-11" db="EMBL/GenBank/DDBJ databases">
        <authorList>
            <person name="Jaros S."/>
            <person name="Januszkiewicz K."/>
            <person name="Wedrychowicz H."/>
        </authorList>
    </citation>
    <scope>NUCLEOTIDE SEQUENCE [LARGE SCALE GENOMIC DNA]</scope>
    <source>
        <strain evidence="2 3">CGMCC 1.7049</strain>
    </source>
</reference>
<dbReference type="GO" id="GO:0016740">
    <property type="term" value="F:transferase activity"/>
    <property type="evidence" value="ECO:0007669"/>
    <property type="project" value="UniProtKB-KW"/>
</dbReference>
<keyword evidence="3" id="KW-1185">Reference proteome</keyword>
<gene>
    <name evidence="2" type="ORF">SAMN04488068_2844</name>
</gene>
<dbReference type="Pfam" id="PF02515">
    <property type="entry name" value="CoA_transf_3"/>
    <property type="match status" value="1"/>
</dbReference>
<dbReference type="InterPro" id="IPR003673">
    <property type="entry name" value="CoA-Trfase_fam_III"/>
</dbReference>
<dbReference type="OrthoDB" id="4909260at2"/>
<dbReference type="Proteomes" id="UP000199758">
    <property type="component" value="Unassembled WGS sequence"/>
</dbReference>
<name>A0A1M5R161_9GAMM</name>
<dbReference type="InterPro" id="IPR023606">
    <property type="entry name" value="CoA-Trfase_III_dom_1_sf"/>
</dbReference>
<accession>A0A1M5R161</accession>
<dbReference type="SUPFAM" id="SSF89796">
    <property type="entry name" value="CoA-transferase family III (CaiB/BaiF)"/>
    <property type="match status" value="2"/>
</dbReference>